<dbReference type="InterPro" id="IPR040181">
    <property type="entry name" value="PKHG5/7"/>
</dbReference>
<dbReference type="PANTHER" id="PTHR13217">
    <property type="entry name" value="PLECKSTRIN HOMOLOGY DOMAIN-CONTAINING FAMILY G MEMBER 7"/>
    <property type="match status" value="1"/>
</dbReference>
<feature type="region of interest" description="Disordered" evidence="1">
    <location>
        <begin position="172"/>
        <end position="192"/>
    </location>
</feature>
<evidence type="ECO:0000259" key="2">
    <source>
        <dbReference type="PROSITE" id="PS50003"/>
    </source>
</evidence>
<proteinExistence type="predicted"/>
<feature type="compositionally biased region" description="Pro residues" evidence="1">
    <location>
        <begin position="27"/>
        <end position="39"/>
    </location>
</feature>
<dbReference type="GO" id="GO:0043542">
    <property type="term" value="P:endothelial cell migration"/>
    <property type="evidence" value="ECO:0007669"/>
    <property type="project" value="TreeGrafter"/>
</dbReference>
<comment type="caution">
    <text evidence="4">The sequence shown here is derived from an EMBL/GenBank/DDBJ whole genome shotgun (WGS) entry which is preliminary data.</text>
</comment>
<dbReference type="Gene3D" id="2.30.29.30">
    <property type="entry name" value="Pleckstrin-homology domain (PH domain)/Phosphotyrosine-binding domain (PTB)"/>
    <property type="match status" value="1"/>
</dbReference>
<feature type="compositionally biased region" description="Basic and acidic residues" evidence="1">
    <location>
        <begin position="12"/>
        <end position="22"/>
    </location>
</feature>
<feature type="compositionally biased region" description="Low complexity" evidence="1">
    <location>
        <begin position="198"/>
        <end position="208"/>
    </location>
</feature>
<evidence type="ECO:0000256" key="1">
    <source>
        <dbReference type="SAM" id="MobiDB-lite"/>
    </source>
</evidence>
<dbReference type="PROSITE" id="PS50003">
    <property type="entry name" value="PH_DOMAIN"/>
    <property type="match status" value="1"/>
</dbReference>
<feature type="compositionally biased region" description="Polar residues" evidence="1">
    <location>
        <begin position="695"/>
        <end position="721"/>
    </location>
</feature>
<dbReference type="CDD" id="cd00160">
    <property type="entry name" value="RhoGEF"/>
    <property type="match status" value="1"/>
</dbReference>
<dbReference type="GO" id="GO:0005886">
    <property type="term" value="C:plasma membrane"/>
    <property type="evidence" value="ECO:0007669"/>
    <property type="project" value="TreeGrafter"/>
</dbReference>
<dbReference type="Gene3D" id="1.20.900.10">
    <property type="entry name" value="Dbl homology (DH) domain"/>
    <property type="match status" value="1"/>
</dbReference>
<accession>A0AAW1MD30</accession>
<evidence type="ECO:0000313" key="5">
    <source>
        <dbReference type="Proteomes" id="UP001458880"/>
    </source>
</evidence>
<dbReference type="GO" id="GO:0030424">
    <property type="term" value="C:axon"/>
    <property type="evidence" value="ECO:0007669"/>
    <property type="project" value="TreeGrafter"/>
</dbReference>
<feature type="compositionally biased region" description="Pro residues" evidence="1">
    <location>
        <begin position="949"/>
        <end position="959"/>
    </location>
</feature>
<feature type="region of interest" description="Disordered" evidence="1">
    <location>
        <begin position="818"/>
        <end position="837"/>
    </location>
</feature>
<feature type="region of interest" description="Disordered" evidence="1">
    <location>
        <begin position="695"/>
        <end position="759"/>
    </location>
</feature>
<feature type="domain" description="PH" evidence="2">
    <location>
        <begin position="548"/>
        <end position="651"/>
    </location>
</feature>
<evidence type="ECO:0000259" key="3">
    <source>
        <dbReference type="PROSITE" id="PS50010"/>
    </source>
</evidence>
<dbReference type="GO" id="GO:0005085">
    <property type="term" value="F:guanyl-nucleotide exchange factor activity"/>
    <property type="evidence" value="ECO:0007669"/>
    <property type="project" value="InterPro"/>
</dbReference>
<dbReference type="Pfam" id="PF00621">
    <property type="entry name" value="RhoGEF"/>
    <property type="match status" value="1"/>
</dbReference>
<dbReference type="AlphaFoldDB" id="A0AAW1MD30"/>
<dbReference type="InterPro" id="IPR001849">
    <property type="entry name" value="PH_domain"/>
</dbReference>
<feature type="compositionally biased region" description="Basic and acidic residues" evidence="1">
    <location>
        <begin position="922"/>
        <end position="934"/>
    </location>
</feature>
<name>A0AAW1MD30_POPJA</name>
<dbReference type="SMART" id="SM00233">
    <property type="entry name" value="PH"/>
    <property type="match status" value="1"/>
</dbReference>
<evidence type="ECO:0000313" key="4">
    <source>
        <dbReference type="EMBL" id="KAK9744013.1"/>
    </source>
</evidence>
<feature type="region of interest" description="Disordered" evidence="1">
    <location>
        <begin position="905"/>
        <end position="959"/>
    </location>
</feature>
<gene>
    <name evidence="4" type="ORF">QE152_g8123</name>
</gene>
<keyword evidence="5" id="KW-1185">Reference proteome</keyword>
<dbReference type="InterPro" id="IPR000219">
    <property type="entry name" value="DH_dom"/>
</dbReference>
<feature type="region of interest" description="Disordered" evidence="1">
    <location>
        <begin position="198"/>
        <end position="217"/>
    </location>
</feature>
<dbReference type="GO" id="GO:0007266">
    <property type="term" value="P:Rho protein signal transduction"/>
    <property type="evidence" value="ECO:0007669"/>
    <property type="project" value="TreeGrafter"/>
</dbReference>
<dbReference type="SUPFAM" id="SSF50729">
    <property type="entry name" value="PH domain-like"/>
    <property type="match status" value="1"/>
</dbReference>
<dbReference type="CDD" id="cd13244">
    <property type="entry name" value="PH_PLEKHG5_G6"/>
    <property type="match status" value="1"/>
</dbReference>
<dbReference type="Proteomes" id="UP001458880">
    <property type="component" value="Unassembled WGS sequence"/>
</dbReference>
<reference evidence="4 5" key="1">
    <citation type="journal article" date="2024" name="BMC Genomics">
        <title>De novo assembly and annotation of Popillia japonica's genome with initial clues to its potential as an invasive pest.</title>
        <authorList>
            <person name="Cucini C."/>
            <person name="Boschi S."/>
            <person name="Funari R."/>
            <person name="Cardaioli E."/>
            <person name="Iannotti N."/>
            <person name="Marturano G."/>
            <person name="Paoli F."/>
            <person name="Bruttini M."/>
            <person name="Carapelli A."/>
            <person name="Frati F."/>
            <person name="Nardi F."/>
        </authorList>
    </citation>
    <scope>NUCLEOTIDE SEQUENCE [LARGE SCALE GENOMIC DNA]</scope>
    <source>
        <strain evidence="4">DMR45628</strain>
    </source>
</reference>
<feature type="compositionally biased region" description="Polar residues" evidence="1">
    <location>
        <begin position="860"/>
        <end position="871"/>
    </location>
</feature>
<sequence length="959" mass="108436">MRYGVQCASDTTLKDSRSEPDCTRPLLAPPAPSVEPPSPTSDAPISRRHVLSRSQKSSSECFSVNFEVGDESTWENELFYPAMRGITLLSECFSVNFEVGDESTWENELFYPAMRGITLLDALANQSELRSIDLNNCDAWLQDRDSNTNALISFSQDTANLVGRHIRITAKDHSNKRSTLNHSKKFSGSYRPKASSFFSSSTEDSTASPNWPQDSTRLSFQDADSIKKQSKQRWSGFFSNNKDTRMEQLTELLNNYTTYGVPSSQIYPQGQVESLDALYKLEGDWREIINYKELPERQQQQQTALWELIKTEVAYIKTLKVVTDLFLACLKNLQTEGLLKEIDTEKLFSNITEILDTNVLFWRNSLFPLVRDMRKYRQPPCIETMLQGFLNMKDSFRAYFRYCAEQARCQHYCRENNSHNESFAAYLAWCETQKECNRLRLMDILVQPMQRLTKYGLLLKAILKNTDEEVERDSLEHMIKSVDDFVNNVNSSLKQRQDTERLKGLIVRIESYDIVESKDDDLEKLLKSYCPLDLNRPMINCPPERKRHLLLEGDLKLKDSNTSKMEVHCFLLTDILLVCKPSTKKGVATMRVIRQPYLVDRLDVTDLNKETPTLALIYKNEFNMPIAAFILQNNDAKKLKSWKESLAKAQALYAQAKQPTYQEESLDADYGLVGDPLESDFHSLQIAPRSPLATSSRASRVSSLAHSHSGSVEMNDQSSVGSGKDHSRAVSVENENRTASISSDEGVQPLPPDRSPVSQKNSFKIRLFNKTPNTLSVQPYTNLGQSLPNLTLGSPNIGTLNLNLNQNTLSVPNTKNGGHLLSPTHRGISYPPPSPTRGNLRRGLAISQSKNPPLLKTRHVNSSTAGTSGQVPASFDFDVPVIAGVSPTEQCENFSRGQLRQAMVKRGHRNENKRYHTAGVVDDIKRNDNRDANIHKRLSLNYNSQETAQPPPPTSQEET</sequence>
<organism evidence="4 5">
    <name type="scientific">Popillia japonica</name>
    <name type="common">Japanese beetle</name>
    <dbReference type="NCBI Taxonomy" id="7064"/>
    <lineage>
        <taxon>Eukaryota</taxon>
        <taxon>Metazoa</taxon>
        <taxon>Ecdysozoa</taxon>
        <taxon>Arthropoda</taxon>
        <taxon>Hexapoda</taxon>
        <taxon>Insecta</taxon>
        <taxon>Pterygota</taxon>
        <taxon>Neoptera</taxon>
        <taxon>Endopterygota</taxon>
        <taxon>Coleoptera</taxon>
        <taxon>Polyphaga</taxon>
        <taxon>Scarabaeiformia</taxon>
        <taxon>Scarabaeidae</taxon>
        <taxon>Rutelinae</taxon>
        <taxon>Popillia</taxon>
    </lineage>
</organism>
<feature type="region of interest" description="Disordered" evidence="1">
    <location>
        <begin position="1"/>
        <end position="48"/>
    </location>
</feature>
<dbReference type="PROSITE" id="PS50010">
    <property type="entry name" value="DH_2"/>
    <property type="match status" value="1"/>
</dbReference>
<feature type="domain" description="DH" evidence="3">
    <location>
        <begin position="300"/>
        <end position="492"/>
    </location>
</feature>
<dbReference type="EMBL" id="JASPKY010000063">
    <property type="protein sequence ID" value="KAK9744013.1"/>
    <property type="molecule type" value="Genomic_DNA"/>
</dbReference>
<protein>
    <submittedName>
        <fullName evidence="4">RhoGEF domain</fullName>
    </submittedName>
</protein>
<dbReference type="SUPFAM" id="SSF48065">
    <property type="entry name" value="DBL homology domain (DH-domain)"/>
    <property type="match status" value="1"/>
</dbReference>
<dbReference type="SMART" id="SM00325">
    <property type="entry name" value="RhoGEF"/>
    <property type="match status" value="1"/>
</dbReference>
<dbReference type="PANTHER" id="PTHR13217:SF11">
    <property type="entry name" value="PLECKSTRIN HOMOLOGY DOMAIN-CONTAINING FAMILY G MEMBER 5"/>
    <property type="match status" value="1"/>
</dbReference>
<feature type="region of interest" description="Disordered" evidence="1">
    <location>
        <begin position="847"/>
        <end position="873"/>
    </location>
</feature>
<dbReference type="InterPro" id="IPR011993">
    <property type="entry name" value="PH-like_dom_sf"/>
</dbReference>
<dbReference type="GO" id="GO:0030139">
    <property type="term" value="C:endocytic vesicle"/>
    <property type="evidence" value="ECO:0007669"/>
    <property type="project" value="TreeGrafter"/>
</dbReference>
<dbReference type="InterPro" id="IPR035899">
    <property type="entry name" value="DBL_dom_sf"/>
</dbReference>